<evidence type="ECO:0000313" key="2">
    <source>
        <dbReference type="Proteomes" id="UP001054945"/>
    </source>
</evidence>
<dbReference type="EMBL" id="BPLR01021557">
    <property type="protein sequence ID" value="GIX91092.1"/>
    <property type="molecule type" value="Genomic_DNA"/>
</dbReference>
<protein>
    <submittedName>
        <fullName evidence="1">Uncharacterized protein</fullName>
    </submittedName>
</protein>
<name>A0AAV4P7H5_CAEEX</name>
<accession>A0AAV4P7H5</accession>
<dbReference type="AlphaFoldDB" id="A0AAV4P7H5"/>
<keyword evidence="2" id="KW-1185">Reference proteome</keyword>
<proteinExistence type="predicted"/>
<reference evidence="1 2" key="1">
    <citation type="submission" date="2021-06" db="EMBL/GenBank/DDBJ databases">
        <title>Caerostris extrusa draft genome.</title>
        <authorList>
            <person name="Kono N."/>
            <person name="Arakawa K."/>
        </authorList>
    </citation>
    <scope>NUCLEOTIDE SEQUENCE [LARGE SCALE GENOMIC DNA]</scope>
</reference>
<organism evidence="1 2">
    <name type="scientific">Caerostris extrusa</name>
    <name type="common">Bark spider</name>
    <name type="synonym">Caerostris bankana</name>
    <dbReference type="NCBI Taxonomy" id="172846"/>
    <lineage>
        <taxon>Eukaryota</taxon>
        <taxon>Metazoa</taxon>
        <taxon>Ecdysozoa</taxon>
        <taxon>Arthropoda</taxon>
        <taxon>Chelicerata</taxon>
        <taxon>Arachnida</taxon>
        <taxon>Araneae</taxon>
        <taxon>Araneomorphae</taxon>
        <taxon>Entelegynae</taxon>
        <taxon>Araneoidea</taxon>
        <taxon>Araneidae</taxon>
        <taxon>Caerostris</taxon>
    </lineage>
</organism>
<sequence length="70" mass="8143">MKIGLINPLDRVSLVSYGLFSDDSQLGKLFRRRFMGAYCPTVLRKNSRRLVIRIRPKDEEPHLTNDHSSQ</sequence>
<gene>
    <name evidence="1" type="ORF">CEXT_674921</name>
</gene>
<evidence type="ECO:0000313" key="1">
    <source>
        <dbReference type="EMBL" id="GIX91092.1"/>
    </source>
</evidence>
<dbReference type="Proteomes" id="UP001054945">
    <property type="component" value="Unassembled WGS sequence"/>
</dbReference>
<comment type="caution">
    <text evidence="1">The sequence shown here is derived from an EMBL/GenBank/DDBJ whole genome shotgun (WGS) entry which is preliminary data.</text>
</comment>